<accession>A0ABV9FFJ8</accession>
<dbReference type="SUPFAM" id="SSF46689">
    <property type="entry name" value="Homeodomain-like"/>
    <property type="match status" value="2"/>
</dbReference>
<dbReference type="InterPro" id="IPR011006">
    <property type="entry name" value="CheY-like_superfamily"/>
</dbReference>
<dbReference type="PROSITE" id="PS00041">
    <property type="entry name" value="HTH_ARAC_FAMILY_1"/>
    <property type="match status" value="1"/>
</dbReference>
<comment type="caution">
    <text evidence="7">The sequence shown here is derived from an EMBL/GenBank/DDBJ whole genome shotgun (WGS) entry which is preliminary data.</text>
</comment>
<protein>
    <submittedName>
        <fullName evidence="7">Response regulator</fullName>
    </submittedName>
</protein>
<evidence type="ECO:0000256" key="1">
    <source>
        <dbReference type="ARBA" id="ARBA00023015"/>
    </source>
</evidence>
<dbReference type="RefSeq" id="WP_378100029.1">
    <property type="nucleotide sequence ID" value="NZ_JBHSEP010000018.1"/>
</dbReference>
<dbReference type="InterPro" id="IPR020449">
    <property type="entry name" value="Tscrpt_reg_AraC-type_HTH"/>
</dbReference>
<dbReference type="InterPro" id="IPR041522">
    <property type="entry name" value="CdaR_GGDEF"/>
</dbReference>
<keyword evidence="2" id="KW-0238">DNA-binding</keyword>
<dbReference type="InterPro" id="IPR009057">
    <property type="entry name" value="Homeodomain-like_sf"/>
</dbReference>
<name>A0ABV9FFJ8_9BACL</name>
<evidence type="ECO:0000259" key="6">
    <source>
        <dbReference type="PROSITE" id="PS50110"/>
    </source>
</evidence>
<dbReference type="InterPro" id="IPR018062">
    <property type="entry name" value="HTH_AraC-typ_CS"/>
</dbReference>
<reference evidence="8" key="1">
    <citation type="journal article" date="2019" name="Int. J. Syst. Evol. Microbiol.">
        <title>The Global Catalogue of Microorganisms (GCM) 10K type strain sequencing project: providing services to taxonomists for standard genome sequencing and annotation.</title>
        <authorList>
            <consortium name="The Broad Institute Genomics Platform"/>
            <consortium name="The Broad Institute Genome Sequencing Center for Infectious Disease"/>
            <person name="Wu L."/>
            <person name="Ma J."/>
        </authorList>
    </citation>
    <scope>NUCLEOTIDE SEQUENCE [LARGE SCALE GENOMIC DNA]</scope>
    <source>
        <strain evidence="8">CCUG 49571</strain>
    </source>
</reference>
<dbReference type="EMBL" id="JBHSEP010000018">
    <property type="protein sequence ID" value="MFC4600707.1"/>
    <property type="molecule type" value="Genomic_DNA"/>
</dbReference>
<dbReference type="Gene3D" id="1.10.10.60">
    <property type="entry name" value="Homeodomain-like"/>
    <property type="match status" value="2"/>
</dbReference>
<keyword evidence="3" id="KW-0804">Transcription</keyword>
<feature type="domain" description="Response regulatory" evidence="6">
    <location>
        <begin position="3"/>
        <end position="120"/>
    </location>
</feature>
<evidence type="ECO:0000259" key="5">
    <source>
        <dbReference type="PROSITE" id="PS01124"/>
    </source>
</evidence>
<dbReference type="PRINTS" id="PR00032">
    <property type="entry name" value="HTHARAC"/>
</dbReference>
<sequence>MRKLLIVDDERNIRLGLKKMIESERPGVYSIRLAADGRQALEEHGREPADILLTDIRMPHMDGIELIRRLAELGQPPVLLILSGYDDFQYAKEAIKHKVKEYLLKPIVREDLFAVLGKADAELEERDALRDRLGETDKYRYGMRINTLRHIWSAPALAPQEVEALAREAGLEEFESGYSVGILDAPGHQRHVLKGMEYLAAFGREAANLALEDKEGRLVALVSREELLTGMVRELLSGSGGPGTFSAGLSGRGAGLGELKLKYEEARHALKYRLLLGRSDGALIRHDRLDGRERDYPVPAGTVARLANMMGTDRVPEMKALLQELFAADAIARADIRYFEEVGRLLNESIFDQVFHTYGEASVEIIKMYKLAGSLYNFTDIQDYIHCVQNLLLGLNDYVRHLRSVHVDRRDMDRALDYIHANYAKNLNMAMVSNHVSLNYSYFSQAFKEFVGVSFVQYLKNLRIAKAKELLEQTELKVMEIGERAGFDNTKHFNRVFRETVGVSPLEYRQSAAEQAKGKRGLGR</sequence>
<proteinExistence type="predicted"/>
<dbReference type="Pfam" id="PF00072">
    <property type="entry name" value="Response_reg"/>
    <property type="match status" value="1"/>
</dbReference>
<dbReference type="SMART" id="SM00448">
    <property type="entry name" value="REC"/>
    <property type="match status" value="1"/>
</dbReference>
<dbReference type="Pfam" id="PF12833">
    <property type="entry name" value="HTH_18"/>
    <property type="match status" value="1"/>
</dbReference>
<evidence type="ECO:0000256" key="4">
    <source>
        <dbReference type="PROSITE-ProRule" id="PRU00169"/>
    </source>
</evidence>
<keyword evidence="1" id="KW-0805">Transcription regulation</keyword>
<evidence type="ECO:0000256" key="3">
    <source>
        <dbReference type="ARBA" id="ARBA00023163"/>
    </source>
</evidence>
<dbReference type="SUPFAM" id="SSF52172">
    <property type="entry name" value="CheY-like"/>
    <property type="match status" value="1"/>
</dbReference>
<keyword evidence="4" id="KW-0597">Phosphoprotein</keyword>
<dbReference type="SMART" id="SM00342">
    <property type="entry name" value="HTH_ARAC"/>
    <property type="match status" value="1"/>
</dbReference>
<dbReference type="PANTHER" id="PTHR43280">
    <property type="entry name" value="ARAC-FAMILY TRANSCRIPTIONAL REGULATOR"/>
    <property type="match status" value="1"/>
</dbReference>
<dbReference type="CDD" id="cd17536">
    <property type="entry name" value="REC_YesN-like"/>
    <property type="match status" value="1"/>
</dbReference>
<organism evidence="7 8">
    <name type="scientific">Cohnella hongkongensis</name>
    <dbReference type="NCBI Taxonomy" id="178337"/>
    <lineage>
        <taxon>Bacteria</taxon>
        <taxon>Bacillati</taxon>
        <taxon>Bacillota</taxon>
        <taxon>Bacilli</taxon>
        <taxon>Bacillales</taxon>
        <taxon>Paenibacillaceae</taxon>
        <taxon>Cohnella</taxon>
    </lineage>
</organism>
<feature type="domain" description="HTH araC/xylS-type" evidence="5">
    <location>
        <begin position="413"/>
        <end position="511"/>
    </location>
</feature>
<evidence type="ECO:0000256" key="2">
    <source>
        <dbReference type="ARBA" id="ARBA00023125"/>
    </source>
</evidence>
<evidence type="ECO:0000313" key="7">
    <source>
        <dbReference type="EMBL" id="MFC4600707.1"/>
    </source>
</evidence>
<dbReference type="InterPro" id="IPR018060">
    <property type="entry name" value="HTH_AraC"/>
</dbReference>
<keyword evidence="8" id="KW-1185">Reference proteome</keyword>
<dbReference type="Proteomes" id="UP001596028">
    <property type="component" value="Unassembled WGS sequence"/>
</dbReference>
<dbReference type="PANTHER" id="PTHR43280:SF28">
    <property type="entry name" value="HTH-TYPE TRANSCRIPTIONAL ACTIVATOR RHAS"/>
    <property type="match status" value="1"/>
</dbReference>
<feature type="modified residue" description="4-aspartylphosphate" evidence="4">
    <location>
        <position position="55"/>
    </location>
</feature>
<dbReference type="PROSITE" id="PS01124">
    <property type="entry name" value="HTH_ARAC_FAMILY_2"/>
    <property type="match status" value="1"/>
</dbReference>
<evidence type="ECO:0000313" key="8">
    <source>
        <dbReference type="Proteomes" id="UP001596028"/>
    </source>
</evidence>
<gene>
    <name evidence="7" type="ORF">ACFO3S_20860</name>
</gene>
<dbReference type="Pfam" id="PF17853">
    <property type="entry name" value="GGDEF_2"/>
    <property type="match status" value="1"/>
</dbReference>
<dbReference type="Gene3D" id="3.40.50.2300">
    <property type="match status" value="1"/>
</dbReference>
<dbReference type="PROSITE" id="PS50110">
    <property type="entry name" value="RESPONSE_REGULATORY"/>
    <property type="match status" value="1"/>
</dbReference>
<dbReference type="InterPro" id="IPR001789">
    <property type="entry name" value="Sig_transdc_resp-reg_receiver"/>
</dbReference>